<evidence type="ECO:0000313" key="6">
    <source>
        <dbReference type="EMBL" id="CAB4178320.1"/>
    </source>
</evidence>
<gene>
    <name evidence="6" type="ORF">UFOVP1002_71</name>
    <name evidence="7" type="ORF">UFOVP1217_124</name>
    <name evidence="8" type="ORF">UFOVP1343_108</name>
    <name evidence="9" type="ORF">UFOVP1438_157</name>
    <name evidence="12" type="ORF">UFOVP1541_28</name>
    <name evidence="10" type="ORF">UFOVP1592_153</name>
    <name evidence="1" type="ORF">UFOVP465_14</name>
    <name evidence="2" type="ORF">UFOVP666_60</name>
    <name evidence="3" type="ORF">UFOVP727_137</name>
    <name evidence="11" type="ORF">UFOVP741_140</name>
    <name evidence="4" type="ORF">UFOVP819_88</name>
    <name evidence="5" type="ORF">UFOVP926_184</name>
</gene>
<dbReference type="EMBL" id="LR797305">
    <property type="protein sequence ID" value="CAB4200761.1"/>
    <property type="molecule type" value="Genomic_DNA"/>
</dbReference>
<reference evidence="1" key="1">
    <citation type="submission" date="2020-04" db="EMBL/GenBank/DDBJ databases">
        <authorList>
            <person name="Chiriac C."/>
            <person name="Salcher M."/>
            <person name="Ghai R."/>
            <person name="Kavagutti S V."/>
        </authorList>
    </citation>
    <scope>NUCLEOTIDE SEQUENCE</scope>
</reference>
<evidence type="ECO:0000313" key="10">
    <source>
        <dbReference type="EMBL" id="CAB4217981.1"/>
    </source>
</evidence>
<dbReference type="EMBL" id="LR798341">
    <property type="protein sequence ID" value="CAB5225213.1"/>
    <property type="molecule type" value="Genomic_DNA"/>
</dbReference>
<name>A0A6J5MI09_9CAUD</name>
<evidence type="ECO:0000313" key="11">
    <source>
        <dbReference type="EMBL" id="CAB5225213.1"/>
    </source>
</evidence>
<dbReference type="EMBL" id="LR796443">
    <property type="protein sequence ID" value="CAB4145033.1"/>
    <property type="molecule type" value="Genomic_DNA"/>
</dbReference>
<dbReference type="EMBL" id="LR797177">
    <property type="protein sequence ID" value="CAB4191750.1"/>
    <property type="molecule type" value="Genomic_DNA"/>
</dbReference>
<dbReference type="EMBL" id="LR797395">
    <property type="protein sequence ID" value="CAB4213203.1"/>
    <property type="molecule type" value="Genomic_DNA"/>
</dbReference>
<evidence type="ECO:0000313" key="7">
    <source>
        <dbReference type="EMBL" id="CAB4191750.1"/>
    </source>
</evidence>
<evidence type="ECO:0000313" key="8">
    <source>
        <dbReference type="EMBL" id="CAB4200761.1"/>
    </source>
</evidence>
<evidence type="ECO:0000313" key="3">
    <source>
        <dbReference type="EMBL" id="CAB4160346.1"/>
    </source>
</evidence>
<evidence type="ECO:0000313" key="2">
    <source>
        <dbReference type="EMBL" id="CAB4156393.1"/>
    </source>
</evidence>
<dbReference type="EMBL" id="LR798395">
    <property type="protein sequence ID" value="CAB5228753.1"/>
    <property type="molecule type" value="Genomic_DNA"/>
</dbReference>
<dbReference type="EMBL" id="LR796644">
    <property type="protein sequence ID" value="CAB4156393.1"/>
    <property type="molecule type" value="Genomic_DNA"/>
</dbReference>
<dbReference type="EMBL" id="LR797452">
    <property type="protein sequence ID" value="CAB4217981.1"/>
    <property type="molecule type" value="Genomic_DNA"/>
</dbReference>
<protein>
    <submittedName>
        <fullName evidence="1">Uncharacterized protein</fullName>
    </submittedName>
</protein>
<evidence type="ECO:0000313" key="12">
    <source>
        <dbReference type="EMBL" id="CAB5228753.1"/>
    </source>
</evidence>
<evidence type="ECO:0000313" key="9">
    <source>
        <dbReference type="EMBL" id="CAB4213203.1"/>
    </source>
</evidence>
<evidence type="ECO:0000313" key="1">
    <source>
        <dbReference type="EMBL" id="CAB4145033.1"/>
    </source>
</evidence>
<organism evidence="1">
    <name type="scientific">uncultured Caudovirales phage</name>
    <dbReference type="NCBI Taxonomy" id="2100421"/>
    <lineage>
        <taxon>Viruses</taxon>
        <taxon>Duplodnaviria</taxon>
        <taxon>Heunggongvirae</taxon>
        <taxon>Uroviricota</taxon>
        <taxon>Caudoviricetes</taxon>
        <taxon>Peduoviridae</taxon>
        <taxon>Maltschvirus</taxon>
        <taxon>Maltschvirus maltsch</taxon>
    </lineage>
</organism>
<dbReference type="EMBL" id="LR796698">
    <property type="protein sequence ID" value="CAB4160346.1"/>
    <property type="molecule type" value="Genomic_DNA"/>
</dbReference>
<dbReference type="EMBL" id="LR796878">
    <property type="protein sequence ID" value="CAB4172341.1"/>
    <property type="molecule type" value="Genomic_DNA"/>
</dbReference>
<evidence type="ECO:0000313" key="5">
    <source>
        <dbReference type="EMBL" id="CAB4172341.1"/>
    </source>
</evidence>
<sequence length="120" mass="13510">MFPTLKELGAHDIYDRAVQIIEEHGFSNYTTYDPYTKEVDIWGSILLACGGKEKLLAQGETGAEECGVAPFMTGRARFFCEYLELIVNKEISEWCSSHNQKEAINLLRLAGDRVAITFSK</sequence>
<evidence type="ECO:0000313" key="4">
    <source>
        <dbReference type="EMBL" id="CAB4164745.1"/>
    </source>
</evidence>
<proteinExistence type="predicted"/>
<dbReference type="EMBL" id="LR796762">
    <property type="protein sequence ID" value="CAB4164745.1"/>
    <property type="molecule type" value="Genomic_DNA"/>
</dbReference>
<dbReference type="EMBL" id="LR796961">
    <property type="protein sequence ID" value="CAB4178320.1"/>
    <property type="molecule type" value="Genomic_DNA"/>
</dbReference>
<accession>A0A6J5MI09</accession>